<organism evidence="2 3">
    <name type="scientific">Pyxidicoccus fallax</name>
    <dbReference type="NCBI Taxonomy" id="394095"/>
    <lineage>
        <taxon>Bacteria</taxon>
        <taxon>Pseudomonadati</taxon>
        <taxon>Myxococcota</taxon>
        <taxon>Myxococcia</taxon>
        <taxon>Myxococcales</taxon>
        <taxon>Cystobacterineae</taxon>
        <taxon>Myxococcaceae</taxon>
        <taxon>Pyxidicoccus</taxon>
    </lineage>
</organism>
<feature type="transmembrane region" description="Helical" evidence="1">
    <location>
        <begin position="37"/>
        <end position="54"/>
    </location>
</feature>
<dbReference type="Proteomes" id="UP000518300">
    <property type="component" value="Unassembled WGS sequence"/>
</dbReference>
<dbReference type="EMBL" id="JABBJJ010000207">
    <property type="protein sequence ID" value="NMO19812.1"/>
    <property type="molecule type" value="Genomic_DNA"/>
</dbReference>
<keyword evidence="3" id="KW-1185">Reference proteome</keyword>
<keyword evidence="1" id="KW-0472">Membrane</keyword>
<keyword evidence="1" id="KW-1133">Transmembrane helix</keyword>
<evidence type="ECO:0000313" key="2">
    <source>
        <dbReference type="EMBL" id="NMO19812.1"/>
    </source>
</evidence>
<evidence type="ECO:0000256" key="1">
    <source>
        <dbReference type="SAM" id="Phobius"/>
    </source>
</evidence>
<sequence length="90" mass="9700">MHWWFEHMGAMVASGIGTVTAFLVVNARHFGINGTQLALFLGPSVVGVTGLKLWERYYRRRFSAKQAPAAFGSAAPATLPLDPASATVPR</sequence>
<evidence type="ECO:0000313" key="3">
    <source>
        <dbReference type="Proteomes" id="UP000518300"/>
    </source>
</evidence>
<dbReference type="RefSeq" id="WP_169349053.1">
    <property type="nucleotide sequence ID" value="NZ_JABBJJ010000207.1"/>
</dbReference>
<reference evidence="2 3" key="1">
    <citation type="submission" date="2020-04" db="EMBL/GenBank/DDBJ databases">
        <title>Draft genome of Pyxidicoccus fallax type strain.</title>
        <authorList>
            <person name="Whitworth D.E."/>
        </authorList>
    </citation>
    <scope>NUCLEOTIDE SEQUENCE [LARGE SCALE GENOMIC DNA]</scope>
    <source>
        <strain evidence="2 3">DSM 14698</strain>
    </source>
</reference>
<name>A0A848LQ92_9BACT</name>
<gene>
    <name evidence="2" type="ORF">HG543_33790</name>
</gene>
<comment type="caution">
    <text evidence="2">The sequence shown here is derived from an EMBL/GenBank/DDBJ whole genome shotgun (WGS) entry which is preliminary data.</text>
</comment>
<accession>A0A848LQ92</accession>
<dbReference type="AlphaFoldDB" id="A0A848LQ92"/>
<proteinExistence type="predicted"/>
<protein>
    <submittedName>
        <fullName evidence="2">Uncharacterized protein</fullName>
    </submittedName>
</protein>
<keyword evidence="1" id="KW-0812">Transmembrane</keyword>